<dbReference type="Gene3D" id="3.40.640.10">
    <property type="entry name" value="Type I PLP-dependent aspartate aminotransferase-like (Major domain)"/>
    <property type="match status" value="1"/>
</dbReference>
<organism evidence="7 8">
    <name type="scientific">Litorivivens lipolytica</name>
    <dbReference type="NCBI Taxonomy" id="1524264"/>
    <lineage>
        <taxon>Bacteria</taxon>
        <taxon>Pseudomonadati</taxon>
        <taxon>Pseudomonadota</taxon>
        <taxon>Gammaproteobacteria</taxon>
        <taxon>Litorivivens</taxon>
    </lineage>
</organism>
<protein>
    <submittedName>
        <fullName evidence="7">Methionine aminotransferase</fullName>
        <ecNumber evidence="7">2.6.1.-</ecNumber>
    </submittedName>
</protein>
<dbReference type="GO" id="GO:0030170">
    <property type="term" value="F:pyridoxal phosphate binding"/>
    <property type="evidence" value="ECO:0007669"/>
    <property type="project" value="InterPro"/>
</dbReference>
<comment type="cofactor">
    <cofactor evidence="1">
        <name>pyridoxal 5'-phosphate</name>
        <dbReference type="ChEBI" id="CHEBI:597326"/>
    </cofactor>
</comment>
<dbReference type="InterPro" id="IPR015424">
    <property type="entry name" value="PyrdxlP-dep_Trfase"/>
</dbReference>
<keyword evidence="8" id="KW-1185">Reference proteome</keyword>
<proteinExistence type="inferred from homology"/>
<dbReference type="CDD" id="cd00609">
    <property type="entry name" value="AAT_like"/>
    <property type="match status" value="1"/>
</dbReference>
<comment type="caution">
    <text evidence="7">The sequence shown here is derived from an EMBL/GenBank/DDBJ whole genome shotgun (WGS) entry which is preliminary data.</text>
</comment>
<dbReference type="PANTHER" id="PTHR43807">
    <property type="entry name" value="FI04487P"/>
    <property type="match status" value="1"/>
</dbReference>
<dbReference type="InterPro" id="IPR015421">
    <property type="entry name" value="PyrdxlP-dep_Trfase_major"/>
</dbReference>
<reference evidence="7 8" key="1">
    <citation type="submission" date="2020-08" db="EMBL/GenBank/DDBJ databases">
        <title>Genomic Encyclopedia of Type Strains, Phase III (KMG-III): the genomes of soil and plant-associated and newly described type strains.</title>
        <authorList>
            <person name="Whitman W."/>
        </authorList>
    </citation>
    <scope>NUCLEOTIDE SEQUENCE [LARGE SCALE GENOMIC DNA]</scope>
    <source>
        <strain evidence="7 8">CECT 8654</strain>
    </source>
</reference>
<dbReference type="InterPro" id="IPR015422">
    <property type="entry name" value="PyrdxlP-dep_Trfase_small"/>
</dbReference>
<dbReference type="RefSeq" id="WP_183411285.1">
    <property type="nucleotide sequence ID" value="NZ_JACHWY010000003.1"/>
</dbReference>
<comment type="similarity">
    <text evidence="2">Belongs to the class-I pyridoxal-phosphate-dependent aminotransferase family.</text>
</comment>
<evidence type="ECO:0000256" key="2">
    <source>
        <dbReference type="ARBA" id="ARBA00007441"/>
    </source>
</evidence>
<dbReference type="Pfam" id="PF00155">
    <property type="entry name" value="Aminotran_1_2"/>
    <property type="match status" value="1"/>
</dbReference>
<dbReference type="EC" id="2.6.1.-" evidence="7"/>
<dbReference type="SUPFAM" id="SSF53383">
    <property type="entry name" value="PLP-dependent transferases"/>
    <property type="match status" value="1"/>
</dbReference>
<keyword evidence="3 7" id="KW-0032">Aminotransferase</keyword>
<evidence type="ECO:0000256" key="4">
    <source>
        <dbReference type="ARBA" id="ARBA00022679"/>
    </source>
</evidence>
<dbReference type="AlphaFoldDB" id="A0A7W4W6S4"/>
<name>A0A7W4W6S4_9GAMM</name>
<keyword evidence="5" id="KW-0663">Pyridoxal phosphate</keyword>
<dbReference type="GO" id="GO:0016212">
    <property type="term" value="F:kynurenine-oxoglutarate transaminase activity"/>
    <property type="evidence" value="ECO:0007669"/>
    <property type="project" value="TreeGrafter"/>
</dbReference>
<sequence>MKINSKLPHVGTTIFSVMSALANENKAINLSQGFPDFAASEYLLERLNYHATAGRNQYAPMNGVPELREAIADLIGDCYGRKVDAETEITLASGATEALFVAVQAIIRPGDDVILLDPAYDSYEPAITLAGGSCTRLSLVPPRYQPDWQQIEDSIKPNTRLIMVNSPHNPTATAFTDSDWRELERIADKHNLLVISDEVYEHIVFERERNSAHRYPGLAERTFVVSSFGKTFHVTGWKLGYCVAPPALSEEFRKVHQFVTFTSFTPAQYAVADMLTEKRDEVHALGAFYQRKRDCFIHAMRGSRFELLPSAGTYFVLADYSALSDLNDVDYCHQLTREHGVAAIPLSVFYETPPESRIVRFCFAKREQTLIDAAARLKTL</sequence>
<accession>A0A7W4W6S4</accession>
<dbReference type="InterPro" id="IPR004839">
    <property type="entry name" value="Aminotransferase_I/II_large"/>
</dbReference>
<dbReference type="NCBIfam" id="NF006569">
    <property type="entry name" value="PRK09082.1"/>
    <property type="match status" value="1"/>
</dbReference>
<evidence type="ECO:0000256" key="1">
    <source>
        <dbReference type="ARBA" id="ARBA00001933"/>
    </source>
</evidence>
<dbReference type="PANTHER" id="PTHR43807:SF20">
    <property type="entry name" value="FI04487P"/>
    <property type="match status" value="1"/>
</dbReference>
<evidence type="ECO:0000313" key="8">
    <source>
        <dbReference type="Proteomes" id="UP000537130"/>
    </source>
</evidence>
<feature type="domain" description="Aminotransferase class I/classII large" evidence="6">
    <location>
        <begin position="26"/>
        <end position="375"/>
    </location>
</feature>
<dbReference type="EMBL" id="JACHWY010000003">
    <property type="protein sequence ID" value="MBB3048501.1"/>
    <property type="molecule type" value="Genomic_DNA"/>
</dbReference>
<gene>
    <name evidence="7" type="ORF">FHR99_002775</name>
</gene>
<evidence type="ECO:0000313" key="7">
    <source>
        <dbReference type="EMBL" id="MBB3048501.1"/>
    </source>
</evidence>
<dbReference type="Gene3D" id="3.90.1150.10">
    <property type="entry name" value="Aspartate Aminotransferase, domain 1"/>
    <property type="match status" value="1"/>
</dbReference>
<dbReference type="Proteomes" id="UP000537130">
    <property type="component" value="Unassembled WGS sequence"/>
</dbReference>
<keyword evidence="4 7" id="KW-0808">Transferase</keyword>
<dbReference type="GO" id="GO:0005737">
    <property type="term" value="C:cytoplasm"/>
    <property type="evidence" value="ECO:0007669"/>
    <property type="project" value="TreeGrafter"/>
</dbReference>
<evidence type="ECO:0000256" key="3">
    <source>
        <dbReference type="ARBA" id="ARBA00022576"/>
    </source>
</evidence>
<evidence type="ECO:0000256" key="5">
    <source>
        <dbReference type="ARBA" id="ARBA00022898"/>
    </source>
</evidence>
<dbReference type="InterPro" id="IPR051326">
    <property type="entry name" value="Kynurenine-oxoglutarate_AT"/>
</dbReference>
<dbReference type="FunFam" id="3.40.640.10:FF:000033">
    <property type="entry name" value="Aspartate aminotransferase"/>
    <property type="match status" value="1"/>
</dbReference>
<evidence type="ECO:0000259" key="6">
    <source>
        <dbReference type="Pfam" id="PF00155"/>
    </source>
</evidence>